<feature type="region of interest" description="Disordered" evidence="1">
    <location>
        <begin position="95"/>
        <end position="150"/>
    </location>
</feature>
<dbReference type="AlphaFoldDB" id="A0AA36GYW0"/>
<name>A0AA36GYW0_CYLNA</name>
<gene>
    <name evidence="2" type="ORF">CYNAS_LOCUS12914</name>
</gene>
<organism evidence="2 3">
    <name type="scientific">Cylicocyclus nassatus</name>
    <name type="common">Nematode worm</name>
    <dbReference type="NCBI Taxonomy" id="53992"/>
    <lineage>
        <taxon>Eukaryota</taxon>
        <taxon>Metazoa</taxon>
        <taxon>Ecdysozoa</taxon>
        <taxon>Nematoda</taxon>
        <taxon>Chromadorea</taxon>
        <taxon>Rhabditida</taxon>
        <taxon>Rhabditina</taxon>
        <taxon>Rhabditomorpha</taxon>
        <taxon>Strongyloidea</taxon>
        <taxon>Strongylidae</taxon>
        <taxon>Cylicocyclus</taxon>
    </lineage>
</organism>
<feature type="compositionally biased region" description="Basic and acidic residues" evidence="1">
    <location>
        <begin position="312"/>
        <end position="322"/>
    </location>
</feature>
<keyword evidence="3" id="KW-1185">Reference proteome</keyword>
<accession>A0AA36GYW0</accession>
<dbReference type="EMBL" id="CATQJL010000305">
    <property type="protein sequence ID" value="CAJ0600931.1"/>
    <property type="molecule type" value="Genomic_DNA"/>
</dbReference>
<proteinExistence type="predicted"/>
<reference evidence="2" key="1">
    <citation type="submission" date="2023-07" db="EMBL/GenBank/DDBJ databases">
        <authorList>
            <consortium name="CYATHOMIX"/>
        </authorList>
    </citation>
    <scope>NUCLEOTIDE SEQUENCE</scope>
    <source>
        <strain evidence="2">N/A</strain>
    </source>
</reference>
<dbReference type="Proteomes" id="UP001176961">
    <property type="component" value="Unassembled WGS sequence"/>
</dbReference>
<protein>
    <submittedName>
        <fullName evidence="2">Uncharacterized protein</fullName>
    </submittedName>
</protein>
<evidence type="ECO:0000313" key="3">
    <source>
        <dbReference type="Proteomes" id="UP001176961"/>
    </source>
</evidence>
<comment type="caution">
    <text evidence="2">The sequence shown here is derived from an EMBL/GenBank/DDBJ whole genome shotgun (WGS) entry which is preliminary data.</text>
</comment>
<evidence type="ECO:0000256" key="1">
    <source>
        <dbReference type="SAM" id="MobiDB-lite"/>
    </source>
</evidence>
<evidence type="ECO:0000313" key="2">
    <source>
        <dbReference type="EMBL" id="CAJ0600931.1"/>
    </source>
</evidence>
<feature type="region of interest" description="Disordered" evidence="1">
    <location>
        <begin position="306"/>
        <end position="331"/>
    </location>
</feature>
<sequence>MLSLRLVISLVFIFLNIPKNLADDPPFLFPHGYFDSAKLKPFDAIYLNMMAQSNLEYGGITLEELGKLGDSRKIIPRPPNLPRNREEDDISLDSVSLPLETDDIAPGKNFTPTETHRPQRPLTGELEEFVAASGGSPQTPSSLKGPSPSSLVSSALTMTATEHVYPGAKPLGEKQAKIDISDVVKKPPSPFRLIRRLQRRVRRATEEENPFEDIATRAPPRDQMQLQIVRQILRKTRRKKNKHFLTRNDIYDPKRKDRERMTRVERQKLREELALKPDSVEKQEIAVADDTAILVKETIRARHIRRPQQAPTDEKFETDLRTTPKPHLPTLVPTIEKAPRLPNNPFAELDISKPTIIYLPVPPEMDELFVR</sequence>
<feature type="compositionally biased region" description="Low complexity" evidence="1">
    <location>
        <begin position="140"/>
        <end position="150"/>
    </location>
</feature>